<feature type="chain" id="PRO_5006411489" evidence="5">
    <location>
        <begin position="32"/>
        <end position="272"/>
    </location>
</feature>
<dbReference type="EMBL" id="AZFT01000018">
    <property type="protein sequence ID" value="KRL86728.1"/>
    <property type="molecule type" value="Genomic_DNA"/>
</dbReference>
<evidence type="ECO:0000256" key="5">
    <source>
        <dbReference type="SAM" id="SignalP"/>
    </source>
</evidence>
<evidence type="ECO:0000313" key="7">
    <source>
        <dbReference type="EMBL" id="KRL86728.1"/>
    </source>
</evidence>
<keyword evidence="3 5" id="KW-0732">Signal</keyword>
<protein>
    <submittedName>
        <fullName evidence="7">Amino acid ABC transporter substrate-binding protein</fullName>
    </submittedName>
</protein>
<comment type="similarity">
    <text evidence="2 4">Belongs to the bacterial solute-binding protein 3 family.</text>
</comment>
<dbReference type="AlphaFoldDB" id="A0A0R1U634"/>
<dbReference type="InterPro" id="IPR018313">
    <property type="entry name" value="SBP_3_CS"/>
</dbReference>
<name>A0A0R1U634_9LACO</name>
<evidence type="ECO:0000313" key="8">
    <source>
        <dbReference type="Proteomes" id="UP000051324"/>
    </source>
</evidence>
<dbReference type="eggNOG" id="COG0834">
    <property type="taxonomic scope" value="Bacteria"/>
</dbReference>
<dbReference type="Gene3D" id="3.40.190.10">
    <property type="entry name" value="Periplasmic binding protein-like II"/>
    <property type="match status" value="2"/>
</dbReference>
<dbReference type="PANTHER" id="PTHR35936:SF34">
    <property type="entry name" value="ABC TRANSPORTER EXTRACELLULAR-BINDING PROTEIN YCKB-RELATED"/>
    <property type="match status" value="1"/>
</dbReference>
<feature type="domain" description="Solute-binding protein family 3/N-terminal" evidence="6">
    <location>
        <begin position="49"/>
        <end position="268"/>
    </location>
</feature>
<proteinExistence type="inferred from homology"/>
<dbReference type="SUPFAM" id="SSF53850">
    <property type="entry name" value="Periplasmic binding protein-like II"/>
    <property type="match status" value="1"/>
</dbReference>
<dbReference type="PANTHER" id="PTHR35936">
    <property type="entry name" value="MEMBRANE-BOUND LYTIC MUREIN TRANSGLYCOSYLASE F"/>
    <property type="match status" value="1"/>
</dbReference>
<dbReference type="PATRIC" id="fig|1423724.4.peg.1840"/>
<dbReference type="SMART" id="SM00062">
    <property type="entry name" value="PBPb"/>
    <property type="match status" value="1"/>
</dbReference>
<evidence type="ECO:0000256" key="2">
    <source>
        <dbReference type="ARBA" id="ARBA00010333"/>
    </source>
</evidence>
<gene>
    <name evidence="7" type="ORF">FC32_GL001769</name>
</gene>
<dbReference type="STRING" id="1423724.FC32_GL001769"/>
<dbReference type="PROSITE" id="PS01039">
    <property type="entry name" value="SBP_BACTERIAL_3"/>
    <property type="match status" value="1"/>
</dbReference>
<dbReference type="GO" id="GO:0030313">
    <property type="term" value="C:cell envelope"/>
    <property type="evidence" value="ECO:0007669"/>
    <property type="project" value="UniProtKB-SubCell"/>
</dbReference>
<accession>A0A0R1U634</accession>
<evidence type="ECO:0000256" key="3">
    <source>
        <dbReference type="ARBA" id="ARBA00022729"/>
    </source>
</evidence>
<evidence type="ECO:0000259" key="6">
    <source>
        <dbReference type="SMART" id="SM00062"/>
    </source>
</evidence>
<dbReference type="Proteomes" id="UP000051324">
    <property type="component" value="Unassembled WGS sequence"/>
</dbReference>
<evidence type="ECO:0000256" key="1">
    <source>
        <dbReference type="ARBA" id="ARBA00004196"/>
    </source>
</evidence>
<comment type="subcellular location">
    <subcellularLocation>
        <location evidence="1">Cell envelope</location>
    </subcellularLocation>
</comment>
<reference evidence="7 8" key="1">
    <citation type="journal article" date="2015" name="Genome Announc.">
        <title>Expanding the biotechnology potential of lactobacilli through comparative genomics of 213 strains and associated genera.</title>
        <authorList>
            <person name="Sun Z."/>
            <person name="Harris H.M."/>
            <person name="McCann A."/>
            <person name="Guo C."/>
            <person name="Argimon S."/>
            <person name="Zhang W."/>
            <person name="Yang X."/>
            <person name="Jeffery I.B."/>
            <person name="Cooney J.C."/>
            <person name="Kagawa T.F."/>
            <person name="Liu W."/>
            <person name="Song Y."/>
            <person name="Salvetti E."/>
            <person name="Wrobel A."/>
            <person name="Rasinkangas P."/>
            <person name="Parkhill J."/>
            <person name="Rea M.C."/>
            <person name="O'Sullivan O."/>
            <person name="Ritari J."/>
            <person name="Douillard F.P."/>
            <person name="Paul Ross R."/>
            <person name="Yang R."/>
            <person name="Briner A.E."/>
            <person name="Felis G.E."/>
            <person name="de Vos W.M."/>
            <person name="Barrangou R."/>
            <person name="Klaenhammer T.R."/>
            <person name="Caufield P.W."/>
            <person name="Cui Y."/>
            <person name="Zhang H."/>
            <person name="O'Toole P.W."/>
        </authorList>
    </citation>
    <scope>NUCLEOTIDE SEQUENCE [LARGE SCALE GENOMIC DNA]</scope>
    <source>
        <strain evidence="7 8">DSM 16634</strain>
    </source>
</reference>
<evidence type="ECO:0000256" key="4">
    <source>
        <dbReference type="RuleBase" id="RU003744"/>
    </source>
</evidence>
<dbReference type="InterPro" id="IPR001638">
    <property type="entry name" value="Solute-binding_3/MltF_N"/>
</dbReference>
<keyword evidence="8" id="KW-1185">Reference proteome</keyword>
<dbReference type="Pfam" id="PF00497">
    <property type="entry name" value="SBP_bac_3"/>
    <property type="match status" value="1"/>
</dbReference>
<dbReference type="RefSeq" id="WP_025087145.1">
    <property type="nucleotide sequence ID" value="NZ_AZFT01000018.1"/>
</dbReference>
<comment type="caution">
    <text evidence="7">The sequence shown here is derived from an EMBL/GenBank/DDBJ whole genome shotgun (WGS) entry which is preliminary data.</text>
</comment>
<sequence length="272" mass="29198">MKKLFKTLLVTASAIGLVFALNALVPSKAQAASSLLSSQAKKELKDSDTLTIGLEGTYAPYSYRKNGKLTGFEVELGKAIAKELGLKAKFVPTKWDGLIAGVDTGKYDIVLNNVTITKDRQKNYLFSTPYIYTHFALITKSSSNLTKLSQIKGLKIAAGTGTDNATVAKKYGATVVPSSDFTTSLDLIKQGRVKGAINSMAAWYAYKKDHSTKGLKATDVSSEEDPAKIGALMAKKNTALQKSVNKALAKLKKDGTLSKLSKEYIGGDITKK</sequence>
<feature type="signal peptide" evidence="5">
    <location>
        <begin position="1"/>
        <end position="31"/>
    </location>
</feature>
<organism evidence="7 8">
    <name type="scientific">Ligilactobacillus apodemi DSM 16634 = JCM 16172</name>
    <dbReference type="NCBI Taxonomy" id="1423724"/>
    <lineage>
        <taxon>Bacteria</taxon>
        <taxon>Bacillati</taxon>
        <taxon>Bacillota</taxon>
        <taxon>Bacilli</taxon>
        <taxon>Lactobacillales</taxon>
        <taxon>Lactobacillaceae</taxon>
        <taxon>Ligilactobacillus</taxon>
    </lineage>
</organism>
<dbReference type="OrthoDB" id="8613538at2"/>